<gene>
    <name evidence="4" type="ORF">CXT95_06640</name>
</gene>
<dbReference type="PROSITE" id="PS00101">
    <property type="entry name" value="HEXAPEP_TRANSFERASES"/>
    <property type="match status" value="1"/>
</dbReference>
<dbReference type="Gene3D" id="2.160.10.10">
    <property type="entry name" value="Hexapeptide repeat proteins"/>
    <property type="match status" value="1"/>
</dbReference>
<evidence type="ECO:0000256" key="3">
    <source>
        <dbReference type="ARBA" id="ARBA00023315"/>
    </source>
</evidence>
<evidence type="ECO:0000256" key="1">
    <source>
        <dbReference type="ARBA" id="ARBA00022679"/>
    </source>
</evidence>
<dbReference type="InterPro" id="IPR001451">
    <property type="entry name" value="Hexapep"/>
</dbReference>
<organism evidence="4 5">
    <name type="scientific">Akkermansia muciniphila</name>
    <dbReference type="NCBI Taxonomy" id="239935"/>
    <lineage>
        <taxon>Bacteria</taxon>
        <taxon>Pseudomonadati</taxon>
        <taxon>Verrucomicrobiota</taxon>
        <taxon>Verrucomicrobiia</taxon>
        <taxon>Verrucomicrobiales</taxon>
        <taxon>Akkermansiaceae</taxon>
        <taxon>Akkermansia</taxon>
    </lineage>
</organism>
<name>A0AAX0WKM9_9BACT</name>
<keyword evidence="3" id="KW-0012">Acyltransferase</keyword>
<dbReference type="InterPro" id="IPR051159">
    <property type="entry name" value="Hexapeptide_acetyltransf"/>
</dbReference>
<keyword evidence="1" id="KW-0808">Transferase</keyword>
<evidence type="ECO:0000256" key="2">
    <source>
        <dbReference type="ARBA" id="ARBA00022737"/>
    </source>
</evidence>
<reference evidence="4 5" key="1">
    <citation type="journal article" date="2017" name="BMC Genomics">
        <title>Genome sequencing of 39 Akkermansia muciniphila isolates reveals its population structure, genomic and functional diverisity, and global distribution in mammalian gut microbiotas.</title>
        <authorList>
            <person name="Guo X."/>
            <person name="Li S."/>
            <person name="Zhang J."/>
            <person name="Wu F."/>
            <person name="Li X."/>
            <person name="Wu D."/>
            <person name="Zhang M."/>
            <person name="Ou Z."/>
            <person name="Jie Z."/>
            <person name="Yan Q."/>
            <person name="Li P."/>
            <person name="Yi J."/>
            <person name="Peng Y."/>
        </authorList>
    </citation>
    <scope>NUCLEOTIDE SEQUENCE [LARGE SCALE GENOMIC DNA]</scope>
    <source>
        <strain evidence="4 5">GP28</strain>
    </source>
</reference>
<dbReference type="AlphaFoldDB" id="A0AAX0WKM9"/>
<dbReference type="PANTHER" id="PTHR23416:SF78">
    <property type="entry name" value="LIPOPOLYSACCHARIDE BIOSYNTHESIS O-ACETYL TRANSFERASE WBBJ-RELATED"/>
    <property type="match status" value="1"/>
</dbReference>
<comment type="caution">
    <text evidence="4">The sequence shown here is derived from an EMBL/GenBank/DDBJ whole genome shotgun (WGS) entry which is preliminary data.</text>
</comment>
<dbReference type="SUPFAM" id="SSF51161">
    <property type="entry name" value="Trimeric LpxA-like enzymes"/>
    <property type="match status" value="1"/>
</dbReference>
<protein>
    <recommendedName>
        <fullName evidence="6">Acyltransferase</fullName>
    </recommendedName>
</protein>
<dbReference type="Proteomes" id="UP000236075">
    <property type="component" value="Unassembled WGS sequence"/>
</dbReference>
<dbReference type="Pfam" id="PF14602">
    <property type="entry name" value="Hexapep_2"/>
    <property type="match status" value="1"/>
</dbReference>
<dbReference type="PANTHER" id="PTHR23416">
    <property type="entry name" value="SIALIC ACID SYNTHASE-RELATED"/>
    <property type="match status" value="1"/>
</dbReference>
<sequence>MPPPAGRKADSNRVPVTLSYHAVSTLMKLFLIHLLSGIGRLLLRLRGVRTGTGIILSGFPLIKKFPGASITIGNGVTIHSLARMNPVLSHHTCLAALSNQANIILEDGCGISGATLVCVNGIRIGRHTLIGADALILDNDMHYPRSGARWGSTLGQPEQGQPISIGEGCFIGTRATILKGVTIGSGSVVAAGAVVTRDVPPGCLAIGNPAVNKPLPERLKHPRETQKAICP</sequence>
<dbReference type="InterPro" id="IPR011004">
    <property type="entry name" value="Trimer_LpxA-like_sf"/>
</dbReference>
<dbReference type="EMBL" id="PJLB01000008">
    <property type="protein sequence ID" value="PND02339.1"/>
    <property type="molecule type" value="Genomic_DNA"/>
</dbReference>
<accession>A0AAX0WKM9</accession>
<evidence type="ECO:0000313" key="4">
    <source>
        <dbReference type="EMBL" id="PND02339.1"/>
    </source>
</evidence>
<dbReference type="InterPro" id="IPR018357">
    <property type="entry name" value="Hexapep_transf_CS"/>
</dbReference>
<dbReference type="CDD" id="cd04647">
    <property type="entry name" value="LbH_MAT_like"/>
    <property type="match status" value="1"/>
</dbReference>
<evidence type="ECO:0008006" key="6">
    <source>
        <dbReference type="Google" id="ProtNLM"/>
    </source>
</evidence>
<proteinExistence type="predicted"/>
<dbReference type="GO" id="GO:0016746">
    <property type="term" value="F:acyltransferase activity"/>
    <property type="evidence" value="ECO:0007669"/>
    <property type="project" value="UniProtKB-KW"/>
</dbReference>
<evidence type="ECO:0000313" key="5">
    <source>
        <dbReference type="Proteomes" id="UP000236075"/>
    </source>
</evidence>
<keyword evidence="2" id="KW-0677">Repeat</keyword>